<dbReference type="Proteomes" id="UP000583266">
    <property type="component" value="Unassembled WGS sequence"/>
</dbReference>
<organism evidence="1 2">
    <name type="scientific">Chitinophaga fulva</name>
    <dbReference type="NCBI Taxonomy" id="2728842"/>
    <lineage>
        <taxon>Bacteria</taxon>
        <taxon>Pseudomonadati</taxon>
        <taxon>Bacteroidota</taxon>
        <taxon>Chitinophagia</taxon>
        <taxon>Chitinophagales</taxon>
        <taxon>Chitinophagaceae</taxon>
        <taxon>Chitinophaga</taxon>
    </lineage>
</organism>
<proteinExistence type="predicted"/>
<dbReference type="Pfam" id="PF19666">
    <property type="entry name" value="DUF6169"/>
    <property type="match status" value="1"/>
</dbReference>
<accession>A0A848GN21</accession>
<evidence type="ECO:0000313" key="1">
    <source>
        <dbReference type="EMBL" id="NML37348.1"/>
    </source>
</evidence>
<evidence type="ECO:0000313" key="2">
    <source>
        <dbReference type="Proteomes" id="UP000583266"/>
    </source>
</evidence>
<gene>
    <name evidence="1" type="ORF">HHL17_09070</name>
</gene>
<dbReference type="RefSeq" id="WP_169224414.1">
    <property type="nucleotide sequence ID" value="NZ_JABBGC010000001.1"/>
</dbReference>
<dbReference type="EMBL" id="JABBGC010000001">
    <property type="protein sequence ID" value="NML37348.1"/>
    <property type="molecule type" value="Genomic_DNA"/>
</dbReference>
<keyword evidence="2" id="KW-1185">Reference proteome</keyword>
<dbReference type="InterPro" id="IPR046167">
    <property type="entry name" value="DUF6169"/>
</dbReference>
<name>A0A848GN21_9BACT</name>
<protein>
    <submittedName>
        <fullName evidence="1">Uncharacterized protein</fullName>
    </submittedName>
</protein>
<reference evidence="1 2" key="1">
    <citation type="submission" date="2020-04" db="EMBL/GenBank/DDBJ databases">
        <title>Chitinophaga sp. G-6-1-13 sp. nov., isolated from soil.</title>
        <authorList>
            <person name="Dahal R.H."/>
            <person name="Chaudhary D.K."/>
        </authorList>
    </citation>
    <scope>NUCLEOTIDE SEQUENCE [LARGE SCALE GENOMIC DNA]</scope>
    <source>
        <strain evidence="1 2">G-6-1-13</strain>
    </source>
</reference>
<sequence length="156" mass="18601">MYIPYEVTSTKEGYEFTTKNKIVYKLYFSNYYLTDEQGNDVKVLSFGFYNVPETFNTKDPRIKVTIIEFIMDFFDKNPDIGMLYLCDTKGGLARHRRIIFGSWHREVENEIEKHDCLEHHAKQGYYSSMLVRSDNPLKEYYVDAFYRSLDEYLGDI</sequence>
<comment type="caution">
    <text evidence="1">The sequence shown here is derived from an EMBL/GenBank/DDBJ whole genome shotgun (WGS) entry which is preliminary data.</text>
</comment>
<dbReference type="AlphaFoldDB" id="A0A848GN21"/>